<comment type="caution">
    <text evidence="1">The sequence shown here is derived from an EMBL/GenBank/DDBJ whole genome shotgun (WGS) entry which is preliminary data.</text>
</comment>
<gene>
    <name evidence="1" type="ORF">CV102_16950</name>
</gene>
<name>A0A8J8TR34_9EURY</name>
<dbReference type="OrthoDB" id="240492at2157"/>
<sequence length="319" mass="36728">MPLDNRLITTSVQERDIDLLFTQLIETSLEFRQWFYRQFFGKMGIQDLLSVSQSVDTGNGESDIEIGIETDTGDKVLLLVENKINASLQDRQAERYYERGTRYVEKGTCDVFGVGLIAPAGYIDDRDRDAFENVVTYESIIEYIDDLSHDAAPFVSAFLKQAIEKQANSHDGHSPVTKKIRQRVEERSNEFQDLVAYDISNNLVRFRSTHPEHPESVRYVIWIIGSSDGREAMVRLSIENDIPDSEIEMIQDYVTEEFRSLKEFEVRNHVTMDTVRAYVTTGRDAPPTNDEYIDDVVSTLRRLVSFSHPRFVESEQFPS</sequence>
<evidence type="ECO:0008006" key="3">
    <source>
        <dbReference type="Google" id="ProtNLM"/>
    </source>
</evidence>
<accession>A0A8J8TR34</accession>
<dbReference type="Pfam" id="PF14281">
    <property type="entry name" value="PDDEXK_4"/>
    <property type="match status" value="1"/>
</dbReference>
<dbReference type="Proteomes" id="UP000766904">
    <property type="component" value="Unassembled WGS sequence"/>
</dbReference>
<dbReference type="EMBL" id="PHNJ01000010">
    <property type="protein sequence ID" value="TYL37314.1"/>
    <property type="molecule type" value="Genomic_DNA"/>
</dbReference>
<evidence type="ECO:0000313" key="2">
    <source>
        <dbReference type="Proteomes" id="UP000766904"/>
    </source>
</evidence>
<proteinExistence type="predicted"/>
<dbReference type="AlphaFoldDB" id="A0A8J8TR34"/>
<organism evidence="1 2">
    <name type="scientific">Natronococcus pandeyae</name>
    <dbReference type="NCBI Taxonomy" id="2055836"/>
    <lineage>
        <taxon>Archaea</taxon>
        <taxon>Methanobacteriati</taxon>
        <taxon>Methanobacteriota</taxon>
        <taxon>Stenosarchaea group</taxon>
        <taxon>Halobacteria</taxon>
        <taxon>Halobacteriales</taxon>
        <taxon>Natrialbaceae</taxon>
        <taxon>Natronococcus</taxon>
    </lineage>
</organism>
<keyword evidence="2" id="KW-1185">Reference proteome</keyword>
<dbReference type="RefSeq" id="WP_148859179.1">
    <property type="nucleotide sequence ID" value="NZ_PHNJ01000010.1"/>
</dbReference>
<reference evidence="1" key="1">
    <citation type="submission" date="2017-11" db="EMBL/GenBank/DDBJ databases">
        <authorList>
            <person name="Kajale S.C."/>
            <person name="Sharma A."/>
        </authorList>
    </citation>
    <scope>NUCLEOTIDE SEQUENCE</scope>
    <source>
        <strain evidence="1">LS1_42</strain>
    </source>
</reference>
<evidence type="ECO:0000313" key="1">
    <source>
        <dbReference type="EMBL" id="TYL37314.1"/>
    </source>
</evidence>
<dbReference type="InterPro" id="IPR029470">
    <property type="entry name" value="PDDEXK_4"/>
</dbReference>
<protein>
    <recommendedName>
        <fullName evidence="3">PD-(D/E)XK nuclease superfamily protein</fullName>
    </recommendedName>
</protein>